<dbReference type="EMBL" id="MHJU01000033">
    <property type="protein sequence ID" value="OGY72475.1"/>
    <property type="molecule type" value="Genomic_DNA"/>
</dbReference>
<dbReference type="AlphaFoldDB" id="A0A1G2A719"/>
<accession>A0A1G2A719</accession>
<dbReference type="Proteomes" id="UP000178315">
    <property type="component" value="Unassembled WGS sequence"/>
</dbReference>
<reference evidence="1 2" key="1">
    <citation type="journal article" date="2016" name="Nat. Commun.">
        <title>Thousands of microbial genomes shed light on interconnected biogeochemical processes in an aquifer system.</title>
        <authorList>
            <person name="Anantharaman K."/>
            <person name="Brown C.T."/>
            <person name="Hug L.A."/>
            <person name="Sharon I."/>
            <person name="Castelle C.J."/>
            <person name="Probst A.J."/>
            <person name="Thomas B.C."/>
            <person name="Singh A."/>
            <person name="Wilkins M.J."/>
            <person name="Karaoz U."/>
            <person name="Brodie E.L."/>
            <person name="Williams K.H."/>
            <person name="Hubbard S.S."/>
            <person name="Banfield J.F."/>
        </authorList>
    </citation>
    <scope>NUCLEOTIDE SEQUENCE [LARGE SCALE GENOMIC DNA]</scope>
</reference>
<organism evidence="1 2">
    <name type="scientific">Candidatus Jacksonbacteria bacterium RIFCSPLOWO2_02_FULL_44_20</name>
    <dbReference type="NCBI Taxonomy" id="1798460"/>
    <lineage>
        <taxon>Bacteria</taxon>
        <taxon>Candidatus Jacksoniibacteriota</taxon>
    </lineage>
</organism>
<evidence type="ECO:0008006" key="3">
    <source>
        <dbReference type="Google" id="ProtNLM"/>
    </source>
</evidence>
<gene>
    <name evidence="1" type="ORF">A3H61_01045</name>
</gene>
<evidence type="ECO:0000313" key="2">
    <source>
        <dbReference type="Proteomes" id="UP000178315"/>
    </source>
</evidence>
<evidence type="ECO:0000313" key="1">
    <source>
        <dbReference type="EMBL" id="OGY72475.1"/>
    </source>
</evidence>
<protein>
    <recommendedName>
        <fullName evidence="3">Addiction module toxin RelE</fullName>
    </recommendedName>
</protein>
<sequence>MNQLVEIFVIESLQTEVNQSDDKTKKLFEKQKRFMSSNQYYPSLGRKKLKNVQDKYGNDLYEIRLDRKRRIIFVEKKERIIWLKICAHDELKRKNTIHVADNYTKDRC</sequence>
<name>A0A1G2A719_9BACT</name>
<proteinExistence type="predicted"/>
<comment type="caution">
    <text evidence="1">The sequence shown here is derived from an EMBL/GenBank/DDBJ whole genome shotgun (WGS) entry which is preliminary data.</text>
</comment>